<dbReference type="Proteomes" id="UP000602905">
    <property type="component" value="Unassembled WGS sequence"/>
</dbReference>
<gene>
    <name evidence="1" type="ORF">RHS03_05589</name>
</gene>
<comment type="caution">
    <text evidence="1">The sequence shown here is derived from an EMBL/GenBank/DDBJ whole genome shotgun (WGS) entry which is preliminary data.</text>
</comment>
<dbReference type="AlphaFoldDB" id="A0A8H7LT32"/>
<dbReference type="EMBL" id="JACYCD010000053">
    <property type="protein sequence ID" value="KAF8705448.1"/>
    <property type="molecule type" value="Genomic_DNA"/>
</dbReference>
<sequence length="269" mass="31129">MPAQHLEDLLFPVTTLRLTRCFPDWRSKAFHNLNELRLCAFHDNAPLHESQLLVILASSPQLRVLELQIELSLLDIAVPPVALHSLETLITHARSFLELGRLLRLLDTGSSPIFMTVYSPFNWYEQPDENIVHFFSRSNVTRLCAEEFNNFYKPFELFNLSPTVKKFAITPPTNDFWEFYGDYRLPIQVCLDTLYLLHDSSNIDIGNLQRALEWSGIRRLVTWGSFQETTRDTKPIKSKRLLRDELSSFGPILGMLPTCMLCPKDTFLL</sequence>
<feature type="non-terminal residue" evidence="1">
    <location>
        <position position="1"/>
    </location>
</feature>
<dbReference type="OrthoDB" id="10561510at2759"/>
<accession>A0A8H7LT32</accession>
<reference evidence="1" key="1">
    <citation type="submission" date="2020-09" db="EMBL/GenBank/DDBJ databases">
        <title>Comparative genome analyses of four rice-infecting Rhizoctonia solani isolates reveal extensive enrichment of homogalacturonan modification genes.</title>
        <authorList>
            <person name="Lee D.-Y."/>
            <person name="Jeon J."/>
            <person name="Kim K.-T."/>
            <person name="Cheong K."/>
            <person name="Song H."/>
            <person name="Choi G."/>
            <person name="Ko J."/>
            <person name="Opiyo S.O."/>
            <person name="Zuo S."/>
            <person name="Madhav S."/>
            <person name="Lee Y.-H."/>
            <person name="Wang G.-L."/>
        </authorList>
    </citation>
    <scope>NUCLEOTIDE SEQUENCE</scope>
    <source>
        <strain evidence="1">AG1-IA WGL</strain>
    </source>
</reference>
<protein>
    <submittedName>
        <fullName evidence="1">Uncharacterized protein</fullName>
    </submittedName>
</protein>
<organism evidence="1 2">
    <name type="scientific">Rhizoctonia solani</name>
    <dbReference type="NCBI Taxonomy" id="456999"/>
    <lineage>
        <taxon>Eukaryota</taxon>
        <taxon>Fungi</taxon>
        <taxon>Dikarya</taxon>
        <taxon>Basidiomycota</taxon>
        <taxon>Agaricomycotina</taxon>
        <taxon>Agaricomycetes</taxon>
        <taxon>Cantharellales</taxon>
        <taxon>Ceratobasidiaceae</taxon>
        <taxon>Rhizoctonia</taxon>
    </lineage>
</organism>
<name>A0A8H7LT32_9AGAM</name>
<proteinExistence type="predicted"/>
<evidence type="ECO:0000313" key="2">
    <source>
        <dbReference type="Proteomes" id="UP000602905"/>
    </source>
</evidence>
<evidence type="ECO:0000313" key="1">
    <source>
        <dbReference type="EMBL" id="KAF8705448.1"/>
    </source>
</evidence>